<dbReference type="RefSeq" id="WP_124093178.1">
    <property type="nucleotide sequence ID" value="NZ_CBCRYA010000009.1"/>
</dbReference>
<evidence type="ECO:0000256" key="9">
    <source>
        <dbReference type="HAMAP-Rule" id="MF_00361"/>
    </source>
</evidence>
<name>A0A3P5XPE8_9MICC</name>
<dbReference type="Proteomes" id="UP000280861">
    <property type="component" value="Unassembled WGS sequence"/>
</dbReference>
<dbReference type="GO" id="GO:0003951">
    <property type="term" value="F:NAD+ kinase activity"/>
    <property type="evidence" value="ECO:0007669"/>
    <property type="project" value="UniProtKB-UniRule"/>
</dbReference>
<comment type="similarity">
    <text evidence="9">Belongs to the NAD kinase family.</text>
</comment>
<comment type="function">
    <text evidence="9">Involved in the regulation of the intracellular balance of NAD and NADP, and is a key enzyme in the biosynthesis of NADP. Catalyzes specifically the phosphorylation on 2'-hydroxyl of the adenosine moiety of NAD to yield NADP.</text>
</comment>
<proteinExistence type="inferred from homology"/>
<dbReference type="NCBIfam" id="NF002892">
    <property type="entry name" value="PRK03372.1"/>
    <property type="match status" value="1"/>
</dbReference>
<keyword evidence="3 9" id="KW-0547">Nucleotide-binding</keyword>
<feature type="active site" description="Proton acceptor" evidence="9">
    <location>
        <position position="76"/>
    </location>
</feature>
<keyword evidence="12" id="KW-1185">Reference proteome</keyword>
<keyword evidence="7 9" id="KW-0520">NAD</keyword>
<protein>
    <recommendedName>
        <fullName evidence="9">NAD kinase</fullName>
        <ecNumber evidence="9">2.7.1.23</ecNumber>
    </recommendedName>
    <alternativeName>
        <fullName evidence="9">ATP-dependent NAD kinase</fullName>
    </alternativeName>
</protein>
<dbReference type="EC" id="2.7.1.23" evidence="9"/>
<dbReference type="FunFam" id="2.60.200.30:FF:000007">
    <property type="entry name" value="NAD kinase"/>
    <property type="match status" value="1"/>
</dbReference>
<reference evidence="11 12" key="1">
    <citation type="submission" date="2018-11" db="EMBL/GenBank/DDBJ databases">
        <authorList>
            <person name="Criscuolo A."/>
        </authorList>
    </citation>
    <scope>NUCLEOTIDE SEQUENCE [LARGE SCALE GENOMIC DNA]</scope>
    <source>
        <strain evidence="11">AT11b</strain>
    </source>
</reference>
<evidence type="ECO:0000256" key="10">
    <source>
        <dbReference type="SAM" id="MobiDB-lite"/>
    </source>
</evidence>
<dbReference type="GO" id="GO:0019674">
    <property type="term" value="P:NAD+ metabolic process"/>
    <property type="evidence" value="ECO:0007669"/>
    <property type="project" value="InterPro"/>
</dbReference>
<feature type="binding site" evidence="9">
    <location>
        <position position="81"/>
    </location>
    <ligand>
        <name>NAD(+)</name>
        <dbReference type="ChEBI" id="CHEBI:57540"/>
    </ligand>
</feature>
<gene>
    <name evidence="11" type="primary">ppnK</name>
    <name evidence="9" type="synonym">nadK</name>
    <name evidence="11" type="ORF">PSET11_03098</name>
</gene>
<dbReference type="Pfam" id="PF20143">
    <property type="entry name" value="NAD_kinase_C"/>
    <property type="match status" value="1"/>
</dbReference>
<dbReference type="Gene3D" id="3.40.50.10330">
    <property type="entry name" value="Probable inorganic polyphosphate/atp-NAD kinase, domain 1"/>
    <property type="match status" value="1"/>
</dbReference>
<dbReference type="Pfam" id="PF01513">
    <property type="entry name" value="NAD_kinase"/>
    <property type="match status" value="1"/>
</dbReference>
<dbReference type="PANTHER" id="PTHR20275:SF0">
    <property type="entry name" value="NAD KINASE"/>
    <property type="match status" value="1"/>
</dbReference>
<comment type="caution">
    <text evidence="9">Lacks conserved residue(s) required for the propagation of feature annotation.</text>
</comment>
<dbReference type="InterPro" id="IPR017438">
    <property type="entry name" value="ATP-NAD_kinase_N"/>
</dbReference>
<sequence>MSRRVLVLAHTGREESLKAAWEACALLHGSGMIPVMQDSEQADMERFFGHLAQPVEILNDHVELQDVELVMVLGGDGTILRAAELVREVDVPLLGVNLGHVGFLAESERADLALTVEWIASRDYTVEERMTIDIQVWVRGQRIWHTWALNEAAIEKADRERMLEVVTEVDERPLTSFGCDGIVVATPTGSTAYAFSAGGPVVWPEVEALVIVPISAHALFAKPLVVSPRSRLAVEILTRTDAQGVLWCDGRRSVDLPPGARVEVTKSTTPVRLARTHQTPFSARLVRKFELPIHGWRGPAPKTSQVTTGPVPIVRTLRTLPPLQAPEGVTGAAPDAFPTDPPTAK</sequence>
<evidence type="ECO:0000256" key="1">
    <source>
        <dbReference type="ARBA" id="ARBA00022490"/>
    </source>
</evidence>
<dbReference type="InterPro" id="IPR017437">
    <property type="entry name" value="ATP-NAD_kinase_PpnK-typ_C"/>
</dbReference>
<keyword evidence="6 9" id="KW-0521">NADP</keyword>
<evidence type="ECO:0000256" key="6">
    <source>
        <dbReference type="ARBA" id="ARBA00022857"/>
    </source>
</evidence>
<dbReference type="GO" id="GO:0006741">
    <property type="term" value="P:NADP+ biosynthetic process"/>
    <property type="evidence" value="ECO:0007669"/>
    <property type="project" value="UniProtKB-UniRule"/>
</dbReference>
<dbReference type="InterPro" id="IPR016064">
    <property type="entry name" value="NAD/diacylglycerol_kinase_sf"/>
</dbReference>
<evidence type="ECO:0000256" key="7">
    <source>
        <dbReference type="ARBA" id="ARBA00023027"/>
    </source>
</evidence>
<dbReference type="OrthoDB" id="9774737at2"/>
<accession>A0A3P5XPE8</accession>
<dbReference type="AlphaFoldDB" id="A0A3P5XPE8"/>
<keyword evidence="4 9" id="KW-0418">Kinase</keyword>
<keyword evidence="5 9" id="KW-0067">ATP-binding</keyword>
<dbReference type="EMBL" id="UXAU01000041">
    <property type="protein sequence ID" value="VDC32788.1"/>
    <property type="molecule type" value="Genomic_DNA"/>
</dbReference>
<feature type="binding site" evidence="9">
    <location>
        <begin position="150"/>
        <end position="151"/>
    </location>
    <ligand>
        <name>NAD(+)</name>
        <dbReference type="ChEBI" id="CHEBI:57540"/>
    </ligand>
</feature>
<dbReference type="Gene3D" id="2.60.200.30">
    <property type="entry name" value="Probable inorganic polyphosphate/atp-NAD kinase, domain 2"/>
    <property type="match status" value="1"/>
</dbReference>
<keyword evidence="1 9" id="KW-0963">Cytoplasm</keyword>
<organism evidence="11 12">
    <name type="scientific">Arthrobacter ulcerisalmonis</name>
    <dbReference type="NCBI Taxonomy" id="2483813"/>
    <lineage>
        <taxon>Bacteria</taxon>
        <taxon>Bacillati</taxon>
        <taxon>Actinomycetota</taxon>
        <taxon>Actinomycetes</taxon>
        <taxon>Micrococcales</taxon>
        <taxon>Micrococcaceae</taxon>
        <taxon>Arthrobacter</taxon>
    </lineage>
</organism>
<evidence type="ECO:0000256" key="8">
    <source>
        <dbReference type="ARBA" id="ARBA00047925"/>
    </source>
</evidence>
<dbReference type="HAMAP" id="MF_00361">
    <property type="entry name" value="NAD_kinase"/>
    <property type="match status" value="1"/>
</dbReference>
<keyword evidence="2 9" id="KW-0808">Transferase</keyword>
<feature type="binding site" evidence="9">
    <location>
        <position position="180"/>
    </location>
    <ligand>
        <name>NAD(+)</name>
        <dbReference type="ChEBI" id="CHEBI:57540"/>
    </ligand>
</feature>
<feature type="binding site" evidence="9">
    <location>
        <begin position="76"/>
        <end position="77"/>
    </location>
    <ligand>
        <name>NAD(+)</name>
        <dbReference type="ChEBI" id="CHEBI:57540"/>
    </ligand>
</feature>
<dbReference type="GO" id="GO:0046872">
    <property type="term" value="F:metal ion binding"/>
    <property type="evidence" value="ECO:0007669"/>
    <property type="project" value="UniProtKB-UniRule"/>
</dbReference>
<feature type="binding site" evidence="9">
    <location>
        <begin position="191"/>
        <end position="196"/>
    </location>
    <ligand>
        <name>NAD(+)</name>
        <dbReference type="ChEBI" id="CHEBI:57540"/>
    </ligand>
</feature>
<evidence type="ECO:0000256" key="3">
    <source>
        <dbReference type="ARBA" id="ARBA00022741"/>
    </source>
</evidence>
<evidence type="ECO:0000256" key="4">
    <source>
        <dbReference type="ARBA" id="ARBA00022777"/>
    </source>
</evidence>
<evidence type="ECO:0000256" key="5">
    <source>
        <dbReference type="ARBA" id="ARBA00022840"/>
    </source>
</evidence>
<evidence type="ECO:0000313" key="12">
    <source>
        <dbReference type="Proteomes" id="UP000280861"/>
    </source>
</evidence>
<dbReference type="InterPro" id="IPR002504">
    <property type="entry name" value="NADK"/>
</dbReference>
<dbReference type="GO" id="GO:0005737">
    <property type="term" value="C:cytoplasm"/>
    <property type="evidence" value="ECO:0007669"/>
    <property type="project" value="UniProtKB-SubCell"/>
</dbReference>
<dbReference type="PANTHER" id="PTHR20275">
    <property type="entry name" value="NAD KINASE"/>
    <property type="match status" value="1"/>
</dbReference>
<dbReference type="GO" id="GO:0005524">
    <property type="term" value="F:ATP binding"/>
    <property type="evidence" value="ECO:0007669"/>
    <property type="project" value="UniProtKB-KW"/>
</dbReference>
<comment type="catalytic activity">
    <reaction evidence="8 9">
        <text>NAD(+) + ATP = ADP + NADP(+) + H(+)</text>
        <dbReference type="Rhea" id="RHEA:18629"/>
        <dbReference type="ChEBI" id="CHEBI:15378"/>
        <dbReference type="ChEBI" id="CHEBI:30616"/>
        <dbReference type="ChEBI" id="CHEBI:57540"/>
        <dbReference type="ChEBI" id="CHEBI:58349"/>
        <dbReference type="ChEBI" id="CHEBI:456216"/>
        <dbReference type="EC" id="2.7.1.23"/>
    </reaction>
</comment>
<evidence type="ECO:0000256" key="2">
    <source>
        <dbReference type="ARBA" id="ARBA00022679"/>
    </source>
</evidence>
<comment type="cofactor">
    <cofactor evidence="9">
        <name>a divalent metal cation</name>
        <dbReference type="ChEBI" id="CHEBI:60240"/>
    </cofactor>
</comment>
<comment type="subcellular location">
    <subcellularLocation>
        <location evidence="9">Cytoplasm</location>
    </subcellularLocation>
</comment>
<feature type="region of interest" description="Disordered" evidence="10">
    <location>
        <begin position="323"/>
        <end position="345"/>
    </location>
</feature>
<dbReference type="GO" id="GO:0051287">
    <property type="term" value="F:NAD binding"/>
    <property type="evidence" value="ECO:0007669"/>
    <property type="project" value="UniProtKB-ARBA"/>
</dbReference>
<dbReference type="SUPFAM" id="SSF111331">
    <property type="entry name" value="NAD kinase/diacylglycerol kinase-like"/>
    <property type="match status" value="1"/>
</dbReference>
<evidence type="ECO:0000313" key="11">
    <source>
        <dbReference type="EMBL" id="VDC32788.1"/>
    </source>
</evidence>
<feature type="binding site" evidence="9">
    <location>
        <position position="161"/>
    </location>
    <ligand>
        <name>NAD(+)</name>
        <dbReference type="ChEBI" id="CHEBI:57540"/>
    </ligand>
</feature>